<feature type="region of interest" description="Disordered" evidence="6">
    <location>
        <begin position="1"/>
        <end position="90"/>
    </location>
</feature>
<evidence type="ECO:0000256" key="4">
    <source>
        <dbReference type="ARBA" id="ARBA00022884"/>
    </source>
</evidence>
<dbReference type="PRINTS" id="PR02008">
    <property type="entry name" value="RCMTFAMILY"/>
</dbReference>
<dbReference type="Proteomes" id="UP000516421">
    <property type="component" value="Chromosome"/>
</dbReference>
<evidence type="ECO:0000259" key="7">
    <source>
        <dbReference type="PROSITE" id="PS51686"/>
    </source>
</evidence>
<dbReference type="PANTHER" id="PTHR22807:SF53">
    <property type="entry name" value="RIBOSOMAL RNA SMALL SUBUNIT METHYLTRANSFERASE B-RELATED"/>
    <property type="match status" value="1"/>
</dbReference>
<comment type="similarity">
    <text evidence="5">Belongs to the class I-like SAM-binding methyltransferase superfamily. RsmB/NOP family.</text>
</comment>
<gene>
    <name evidence="8" type="ORF">IDM48_06815</name>
</gene>
<dbReference type="CDD" id="cd02440">
    <property type="entry name" value="AdoMet_MTases"/>
    <property type="match status" value="1"/>
</dbReference>
<dbReference type="GO" id="GO:0003723">
    <property type="term" value="F:RNA binding"/>
    <property type="evidence" value="ECO:0007669"/>
    <property type="project" value="UniProtKB-UniRule"/>
</dbReference>
<keyword evidence="1 5" id="KW-0489">Methyltransferase</keyword>
<feature type="binding site" evidence="5">
    <location>
        <begin position="352"/>
        <end position="358"/>
    </location>
    <ligand>
        <name>S-adenosyl-L-methionine</name>
        <dbReference type="ChEBI" id="CHEBI:59789"/>
    </ligand>
</feature>
<dbReference type="InterPro" id="IPR035926">
    <property type="entry name" value="NusB-like_sf"/>
</dbReference>
<dbReference type="AlphaFoldDB" id="A0A7H2BHI8"/>
<name>A0A7H2BHI8_9MICC</name>
<feature type="binding site" evidence="5">
    <location>
        <position position="404"/>
    </location>
    <ligand>
        <name>S-adenosyl-L-methionine</name>
        <dbReference type="ChEBI" id="CHEBI:59789"/>
    </ligand>
</feature>
<feature type="binding site" evidence="5">
    <location>
        <position position="377"/>
    </location>
    <ligand>
        <name>S-adenosyl-L-methionine</name>
        <dbReference type="ChEBI" id="CHEBI:59789"/>
    </ligand>
</feature>
<feature type="binding site" evidence="5">
    <location>
        <position position="434"/>
    </location>
    <ligand>
        <name>S-adenosyl-L-methionine</name>
        <dbReference type="ChEBI" id="CHEBI:59789"/>
    </ligand>
</feature>
<dbReference type="SUPFAM" id="SSF48013">
    <property type="entry name" value="NusB-like"/>
    <property type="match status" value="1"/>
</dbReference>
<feature type="active site" description="Nucleophile" evidence="5">
    <location>
        <position position="487"/>
    </location>
</feature>
<evidence type="ECO:0000256" key="2">
    <source>
        <dbReference type="ARBA" id="ARBA00022679"/>
    </source>
</evidence>
<dbReference type="InterPro" id="IPR049560">
    <property type="entry name" value="MeTrfase_RsmB-F_NOP2_cat"/>
</dbReference>
<dbReference type="InterPro" id="IPR029063">
    <property type="entry name" value="SAM-dependent_MTases_sf"/>
</dbReference>
<dbReference type="Gene3D" id="1.10.940.10">
    <property type="entry name" value="NusB-like"/>
    <property type="match status" value="1"/>
</dbReference>
<accession>A0A7H2BHI8</accession>
<dbReference type="InterPro" id="IPR001678">
    <property type="entry name" value="MeTrfase_RsmB-F_NOP2_dom"/>
</dbReference>
<keyword evidence="9" id="KW-1185">Reference proteome</keyword>
<proteinExistence type="inferred from homology"/>
<organism evidence="8 9">
    <name type="scientific">Rothia amarae</name>
    <dbReference type="NCBI Taxonomy" id="169480"/>
    <lineage>
        <taxon>Bacteria</taxon>
        <taxon>Bacillati</taxon>
        <taxon>Actinomycetota</taxon>
        <taxon>Actinomycetes</taxon>
        <taxon>Micrococcales</taxon>
        <taxon>Micrococcaceae</taxon>
        <taxon>Rothia</taxon>
    </lineage>
</organism>
<evidence type="ECO:0000256" key="5">
    <source>
        <dbReference type="PROSITE-ProRule" id="PRU01023"/>
    </source>
</evidence>
<dbReference type="EMBL" id="CP061538">
    <property type="protein sequence ID" value="QNV39134.1"/>
    <property type="molecule type" value="Genomic_DNA"/>
</dbReference>
<evidence type="ECO:0000313" key="8">
    <source>
        <dbReference type="EMBL" id="QNV39134.1"/>
    </source>
</evidence>
<evidence type="ECO:0000256" key="6">
    <source>
        <dbReference type="SAM" id="MobiDB-lite"/>
    </source>
</evidence>
<keyword evidence="2 5" id="KW-0808">Transferase</keyword>
<evidence type="ECO:0000256" key="3">
    <source>
        <dbReference type="ARBA" id="ARBA00022691"/>
    </source>
</evidence>
<dbReference type="SUPFAM" id="SSF53335">
    <property type="entry name" value="S-adenosyl-L-methionine-dependent methyltransferases"/>
    <property type="match status" value="1"/>
</dbReference>
<dbReference type="PANTHER" id="PTHR22807">
    <property type="entry name" value="NOP2 YEAST -RELATED NOL1/NOP2/FMU SUN DOMAIN-CONTAINING"/>
    <property type="match status" value="1"/>
</dbReference>
<dbReference type="Pfam" id="PF01029">
    <property type="entry name" value="NusB"/>
    <property type="match status" value="1"/>
</dbReference>
<keyword evidence="3 5" id="KW-0949">S-adenosyl-L-methionine</keyword>
<keyword evidence="4 5" id="KW-0694">RNA-binding</keyword>
<dbReference type="Pfam" id="PF01189">
    <property type="entry name" value="Methyltr_RsmB-F"/>
    <property type="match status" value="1"/>
</dbReference>
<dbReference type="InterPro" id="IPR006027">
    <property type="entry name" value="NusB_RsmB_TIM44"/>
</dbReference>
<dbReference type="PROSITE" id="PS51686">
    <property type="entry name" value="SAM_MT_RSMB_NOP"/>
    <property type="match status" value="1"/>
</dbReference>
<dbReference type="KEGG" id="rama:IDM48_06815"/>
<protein>
    <submittedName>
        <fullName evidence="8">16S rRNA methyltransferase</fullName>
    </submittedName>
</protein>
<dbReference type="InterPro" id="IPR023267">
    <property type="entry name" value="RCMT"/>
</dbReference>
<feature type="domain" description="SAM-dependent MTase RsmB/NOP-type" evidence="7">
    <location>
        <begin position="250"/>
        <end position="570"/>
    </location>
</feature>
<dbReference type="GO" id="GO:0001510">
    <property type="term" value="P:RNA methylation"/>
    <property type="evidence" value="ECO:0007669"/>
    <property type="project" value="InterPro"/>
</dbReference>
<dbReference type="GO" id="GO:0008173">
    <property type="term" value="F:RNA methyltransferase activity"/>
    <property type="evidence" value="ECO:0007669"/>
    <property type="project" value="InterPro"/>
</dbReference>
<reference evidence="8 9" key="1">
    <citation type="submission" date="2020-09" db="EMBL/GenBank/DDBJ databases">
        <title>Investigation of environmental microbe.</title>
        <authorList>
            <person name="Ou Y."/>
            <person name="Kang Q."/>
        </authorList>
    </citation>
    <scope>NUCLEOTIDE SEQUENCE [LARGE SCALE GENOMIC DNA]</scope>
    <source>
        <strain evidence="8 9">KJZ-9</strain>
    </source>
</reference>
<dbReference type="RefSeq" id="WP_190616637.1">
    <property type="nucleotide sequence ID" value="NZ_CP061538.1"/>
</dbReference>
<evidence type="ECO:0000256" key="1">
    <source>
        <dbReference type="ARBA" id="ARBA00022603"/>
    </source>
</evidence>
<dbReference type="GO" id="GO:0006355">
    <property type="term" value="P:regulation of DNA-templated transcription"/>
    <property type="evidence" value="ECO:0007669"/>
    <property type="project" value="InterPro"/>
</dbReference>
<sequence length="570" mass="61010">MSQSNFGGRRSDGQSGGAAGHNRAGQGRSGANRRDDRNDSFNPAGAGRTKRGGGGETRRNDKGRERNRKAQFSREFSESAPSARRRSSDPARLTAYQVINAVVMDDSYANLVLPKTIRANHLDHRDAGFATELCYGTLRHQGTYDAILAHCVDRPLEKTGKQIMTALRMGAHQILSMRVPSHAALNSTVALARAEIGSGPAGFINAVLRRVSERSPEEWQDIIQADAKDEYTRLALSKSHPAWVVRAFRQALAAHGRNPEEIGALLDADNAAPVVNLVALPGLGSLDEALDKGAEEGTLVQGSALYSSGDLGRLESVREGTVRAQDAGSQLVARALADAPLEGTDRAWLDLCAGPGGKAALLGALGADRGAQLLANESAKHRAKLVESSLKPLTQGSYKVVTGDGRKISSTVEKQSLLPSGMHPGQLFDRVMVDVPCSGLGALRRRPEARWRKTPRDIAELLTLQKELFDAAAAQTRPGGLIAYVTCSPHMAETQNIVLDILKSGEVELLDSAAALRNAALKDSAGNSVLAGELDPAHVLDERHPSQTTAQLWPHIHGTDAMFFALFQKK</sequence>
<evidence type="ECO:0000313" key="9">
    <source>
        <dbReference type="Proteomes" id="UP000516421"/>
    </source>
</evidence>
<dbReference type="Gene3D" id="3.40.50.150">
    <property type="entry name" value="Vaccinia Virus protein VP39"/>
    <property type="match status" value="1"/>
</dbReference>